<accession>B8EP07</accession>
<dbReference type="KEGG" id="msl:Msil_0266"/>
<dbReference type="SMART" id="SM00422">
    <property type="entry name" value="HTH_MERR"/>
    <property type="match status" value="1"/>
</dbReference>
<dbReference type="EMBL" id="CP001280">
    <property type="protein sequence ID" value="ACK49245.1"/>
    <property type="molecule type" value="Genomic_DNA"/>
</dbReference>
<dbReference type="GO" id="GO:0003677">
    <property type="term" value="F:DNA binding"/>
    <property type="evidence" value="ECO:0007669"/>
    <property type="project" value="UniProtKB-KW"/>
</dbReference>
<dbReference type="PROSITE" id="PS50937">
    <property type="entry name" value="HTH_MERR_2"/>
    <property type="match status" value="1"/>
</dbReference>
<dbReference type="PANTHER" id="PTHR30204">
    <property type="entry name" value="REDOX-CYCLING DRUG-SENSING TRANSCRIPTIONAL ACTIVATOR SOXR"/>
    <property type="match status" value="1"/>
</dbReference>
<dbReference type="HOGENOM" id="CLU_1641765_0_0_5"/>
<dbReference type="PANTHER" id="PTHR30204:SF58">
    <property type="entry name" value="HTH-TYPE TRANSCRIPTIONAL REGULATOR YFMP"/>
    <property type="match status" value="1"/>
</dbReference>
<feature type="domain" description="HTH merR-type" evidence="3">
    <location>
        <begin position="37"/>
        <end position="102"/>
    </location>
</feature>
<name>B8EP07_METSB</name>
<evidence type="ECO:0000256" key="2">
    <source>
        <dbReference type="SAM" id="MobiDB-lite"/>
    </source>
</evidence>
<dbReference type="SUPFAM" id="SSF46955">
    <property type="entry name" value="Putative DNA-binding domain"/>
    <property type="match status" value="1"/>
</dbReference>
<dbReference type="STRING" id="395965.Msil_0266"/>
<dbReference type="eggNOG" id="COG0789">
    <property type="taxonomic scope" value="Bacteria"/>
</dbReference>
<evidence type="ECO:0000313" key="5">
    <source>
        <dbReference type="Proteomes" id="UP000002257"/>
    </source>
</evidence>
<dbReference type="OrthoDB" id="9803659at2"/>
<protein>
    <submittedName>
        <fullName evidence="4">Transcriptional regulator, MerR family</fullName>
    </submittedName>
</protein>
<keyword evidence="1" id="KW-0238">DNA-binding</keyword>
<dbReference type="GO" id="GO:0003700">
    <property type="term" value="F:DNA-binding transcription factor activity"/>
    <property type="evidence" value="ECO:0007669"/>
    <property type="project" value="InterPro"/>
</dbReference>
<sequence length="161" mass="17885">MDTHLARTSGGRGDTSLEEARRKSSPCERPPPAPACTIRDMARDFGVSIRALRFYEDRGLLSPKRQGATRLYGARERRNLKMILKGKQLGFTLAEISAMLASQSELLEADTSDLEMALPPEQIIAQIGFLERQRKELDAAIVELRKAHCRLVETSFLGATA</sequence>
<dbReference type="InterPro" id="IPR000551">
    <property type="entry name" value="MerR-type_HTH_dom"/>
</dbReference>
<organism evidence="4 5">
    <name type="scientific">Methylocella silvestris (strain DSM 15510 / CIP 108128 / LMG 27833 / NCIMB 13906 / BL2)</name>
    <dbReference type="NCBI Taxonomy" id="395965"/>
    <lineage>
        <taxon>Bacteria</taxon>
        <taxon>Pseudomonadati</taxon>
        <taxon>Pseudomonadota</taxon>
        <taxon>Alphaproteobacteria</taxon>
        <taxon>Hyphomicrobiales</taxon>
        <taxon>Beijerinckiaceae</taxon>
        <taxon>Methylocella</taxon>
    </lineage>
</organism>
<dbReference type="Proteomes" id="UP000002257">
    <property type="component" value="Chromosome"/>
</dbReference>
<proteinExistence type="predicted"/>
<dbReference type="Gene3D" id="1.10.1660.10">
    <property type="match status" value="1"/>
</dbReference>
<dbReference type="InterPro" id="IPR009061">
    <property type="entry name" value="DNA-bd_dom_put_sf"/>
</dbReference>
<gene>
    <name evidence="4" type="ordered locus">Msil_0266</name>
</gene>
<dbReference type="InterPro" id="IPR047057">
    <property type="entry name" value="MerR_fam"/>
</dbReference>
<keyword evidence="5" id="KW-1185">Reference proteome</keyword>
<dbReference type="AlphaFoldDB" id="B8EP07"/>
<dbReference type="Pfam" id="PF13411">
    <property type="entry name" value="MerR_1"/>
    <property type="match status" value="1"/>
</dbReference>
<evidence type="ECO:0000259" key="3">
    <source>
        <dbReference type="PROSITE" id="PS50937"/>
    </source>
</evidence>
<evidence type="ECO:0000256" key="1">
    <source>
        <dbReference type="ARBA" id="ARBA00023125"/>
    </source>
</evidence>
<evidence type="ECO:0000313" key="4">
    <source>
        <dbReference type="EMBL" id="ACK49245.1"/>
    </source>
</evidence>
<reference evidence="4 5" key="1">
    <citation type="journal article" date="2010" name="J. Bacteriol.">
        <title>Complete genome sequence of the aerobic facultative methanotroph Methylocella silvestris BL2.</title>
        <authorList>
            <person name="Chen Y."/>
            <person name="Crombie A."/>
            <person name="Rahman M.T."/>
            <person name="Dedysh S.N."/>
            <person name="Liesack W."/>
            <person name="Stott M.B."/>
            <person name="Alam M."/>
            <person name="Theisen A.R."/>
            <person name="Murrell J.C."/>
            <person name="Dunfield P.F."/>
        </authorList>
    </citation>
    <scope>NUCLEOTIDE SEQUENCE [LARGE SCALE GENOMIC DNA]</scope>
    <source>
        <strain evidence="5">DSM 15510 / CIP 108128 / LMG 27833 / NCIMB 13906 / BL2</strain>
    </source>
</reference>
<feature type="region of interest" description="Disordered" evidence="2">
    <location>
        <begin position="1"/>
        <end position="36"/>
    </location>
</feature>